<dbReference type="PROSITE" id="PS50878">
    <property type="entry name" value="RT_POL"/>
    <property type="match status" value="1"/>
</dbReference>
<dbReference type="Proteomes" id="UP000053815">
    <property type="component" value="Unassembled WGS sequence"/>
</dbReference>
<dbReference type="PANTHER" id="PTHR19446">
    <property type="entry name" value="REVERSE TRANSCRIPTASES"/>
    <property type="match status" value="1"/>
</dbReference>
<feature type="compositionally biased region" description="Gly residues" evidence="1">
    <location>
        <begin position="249"/>
        <end position="258"/>
    </location>
</feature>
<dbReference type="InterPro" id="IPR043502">
    <property type="entry name" value="DNA/RNA_pol_sf"/>
</dbReference>
<keyword evidence="4" id="KW-1185">Reference proteome</keyword>
<organism evidence="3">
    <name type="scientific">Mucor ambiguus</name>
    <dbReference type="NCBI Taxonomy" id="91626"/>
    <lineage>
        <taxon>Eukaryota</taxon>
        <taxon>Fungi</taxon>
        <taxon>Fungi incertae sedis</taxon>
        <taxon>Mucoromycota</taxon>
        <taxon>Mucoromycotina</taxon>
        <taxon>Mucoromycetes</taxon>
        <taxon>Mucorales</taxon>
        <taxon>Mucorineae</taxon>
        <taxon>Mucoraceae</taxon>
        <taxon>Mucor</taxon>
    </lineage>
</organism>
<reference evidence="3" key="1">
    <citation type="submission" date="2014-09" db="EMBL/GenBank/DDBJ databases">
        <title>Draft genome sequence of an oleaginous Mucoromycotina fungus Mucor ambiguus NBRC6742.</title>
        <authorList>
            <person name="Takeda I."/>
            <person name="Yamane N."/>
            <person name="Morita T."/>
            <person name="Tamano K."/>
            <person name="Machida M."/>
            <person name="Baker S."/>
            <person name="Koike H."/>
        </authorList>
    </citation>
    <scope>NUCLEOTIDE SEQUENCE</scope>
    <source>
        <strain evidence="3">NBRC 6742</strain>
    </source>
</reference>
<feature type="region of interest" description="Disordered" evidence="1">
    <location>
        <begin position="227"/>
        <end position="273"/>
    </location>
</feature>
<dbReference type="Pfam" id="PF00078">
    <property type="entry name" value="RVT_1"/>
    <property type="match status" value="1"/>
</dbReference>
<dbReference type="EMBL" id="DF836443">
    <property type="protein sequence ID" value="GAN07262.1"/>
    <property type="molecule type" value="Genomic_DNA"/>
</dbReference>
<dbReference type="CDD" id="cd01650">
    <property type="entry name" value="RT_nLTR_like"/>
    <property type="match status" value="1"/>
</dbReference>
<feature type="domain" description="Reverse transcriptase" evidence="2">
    <location>
        <begin position="413"/>
        <end position="677"/>
    </location>
</feature>
<evidence type="ECO:0000313" key="3">
    <source>
        <dbReference type="EMBL" id="GAN07262.1"/>
    </source>
</evidence>
<evidence type="ECO:0000259" key="2">
    <source>
        <dbReference type="PROSITE" id="PS50878"/>
    </source>
</evidence>
<accession>A0A0C9MV20</accession>
<dbReference type="AlphaFoldDB" id="A0A0C9MV20"/>
<protein>
    <recommendedName>
        <fullName evidence="2">Reverse transcriptase domain-containing protein</fullName>
    </recommendedName>
</protein>
<dbReference type="STRING" id="91626.A0A0C9MV20"/>
<name>A0A0C9MV20_9FUNG</name>
<evidence type="ECO:0000256" key="1">
    <source>
        <dbReference type="SAM" id="MobiDB-lite"/>
    </source>
</evidence>
<dbReference type="SUPFAM" id="SSF56672">
    <property type="entry name" value="DNA/RNA polymerases"/>
    <property type="match status" value="1"/>
</dbReference>
<gene>
    <name evidence="3" type="ORF">MAM1_0154c06757</name>
</gene>
<sequence length="937" mass="106091">MDSVPTYQRTLSTIDFIFAGHALRHLLSDANVGFIPPSWSDHAILEVTLKLGKSKMGPGLWRGNPCYANNRAYQKQLEEKINATMDTLDLDMTPQDQWERIKLVTKKVIQKFGVKHVNWRRMSIKHLERKRNRLLRSKPPITTLRILLPKIDSMLQILQQELVDIAALKAGDTWREKGEKSAGYLKRLHQTRTSQQYMASLQAPESCRDVAVTRVEVNSAVVSGDSLTGAAQGDLGGTGMAHGDAGDTGTPGGVGDTNGAGVMDGTEDISVNQDETRLSLDGLSTDSSDDDFESAVDAVDQVGAESPVERPWISDNLEDMKSFAWHYYTDLYRADPVEPSDIAAYLDTVTFEKVLTIDEQQFLMDPITLDELLQQANRSTKATAPGSDGLAYPFLSLLFNMTCLQDLVLKVYNDALDGIFPSSWHDLRIRLFPKKGLLALLKNWRPICLLGCDGKVFTRLLAQRMAPILGRIINPFQSGFIQQRFICDNGMALSMVLEEAQAFKHTGAGILLDQEKAYNRVNADYLCAVLLRFGFPASFVSCIKLLFFGNDMYVNVNGHFTSAVKQERGIRQGDPLASNGTSTDMVTSRVSPAVKCLAYADDVCVFLRDELDLYRLQQHMANYSAVSNAKFNEDKSEAFSLSGRRSSAWVRAFEEMNVHTYYHHGSGAAFRYLGLYFAYSHAQRVQTEEMLLNSVKTQCRIYGQRQLSILGRVTIVNSLILSKVWYSLRMLRPTKRFLEKVKSCVYQFVWQKKCPLIRKDLIFLPKSRGGLAVLNPSLQQLILQKRWLNYIINPGKYPSFLLPFMLYHLSLLPASSDFPYMAFLDAEYRRSPMLYKDLSIWHSIFALYDYFEFPDIQQVKVIPLQTVLQLPLHKLLTGFSDNHWLQRHPKFPATKFLIFDHYQQRLRLHVAAQNSPTGSWCVAPHLTVSLHRHRGLD</sequence>
<evidence type="ECO:0000313" key="4">
    <source>
        <dbReference type="Proteomes" id="UP000053815"/>
    </source>
</evidence>
<dbReference type="OrthoDB" id="2208754at2759"/>
<dbReference type="InterPro" id="IPR000477">
    <property type="entry name" value="RT_dom"/>
</dbReference>
<proteinExistence type="predicted"/>